<reference evidence="1 2" key="2">
    <citation type="submission" date="2020-04" db="EMBL/GenBank/DDBJ databases">
        <title>Complete genome sequence of Alteromonas pelagimontana 5.12T.</title>
        <authorList>
            <person name="Sinha R.K."/>
            <person name="Krishnan K.P."/>
            <person name="Kurian J.P."/>
        </authorList>
    </citation>
    <scope>NUCLEOTIDE SEQUENCE [LARGE SCALE GENOMIC DNA]</scope>
    <source>
        <strain evidence="1 2">5.12</strain>
    </source>
</reference>
<sequence length="62" mass="6911">MKRQKEDIIQNFPQALCSRRCAAGAVQQALCNSMDAAAERPRVGLQRVLKDLPVMTHTSYGH</sequence>
<dbReference type="RefSeq" id="WP_097349112.1">
    <property type="nucleotide sequence ID" value="NZ_CP052766.1"/>
</dbReference>
<name>A0A6M4MAE5_9ALTE</name>
<dbReference type="AlphaFoldDB" id="A0A6M4MAE5"/>
<dbReference type="Proteomes" id="UP000219285">
    <property type="component" value="Chromosome"/>
</dbReference>
<protein>
    <submittedName>
        <fullName evidence="1">Uncharacterized protein</fullName>
    </submittedName>
</protein>
<gene>
    <name evidence="1" type="ORF">CA267_004960</name>
</gene>
<accession>A0A6M4MAE5</accession>
<evidence type="ECO:0000313" key="2">
    <source>
        <dbReference type="Proteomes" id="UP000219285"/>
    </source>
</evidence>
<evidence type="ECO:0000313" key="1">
    <source>
        <dbReference type="EMBL" id="QJR80171.1"/>
    </source>
</evidence>
<keyword evidence="2" id="KW-1185">Reference proteome</keyword>
<proteinExistence type="predicted"/>
<reference evidence="2" key="1">
    <citation type="submission" date="2014-12" db="EMBL/GenBank/DDBJ databases">
        <title>Complete genome sequence of a multi-drug resistant Klebsiella pneumoniae.</title>
        <authorList>
            <person name="Hua X."/>
            <person name="Chen Q."/>
            <person name="Li X."/>
            <person name="Feng Y."/>
            <person name="Ruan Z."/>
            <person name="Yu Y."/>
        </authorList>
    </citation>
    <scope>NUCLEOTIDE SEQUENCE [LARGE SCALE GENOMIC DNA]</scope>
    <source>
        <strain evidence="2">5.12</strain>
    </source>
</reference>
<dbReference type="KEGG" id="apel:CA267_004960"/>
<dbReference type="EMBL" id="CP052766">
    <property type="protein sequence ID" value="QJR80171.1"/>
    <property type="molecule type" value="Genomic_DNA"/>
</dbReference>
<organism evidence="1 2">
    <name type="scientific">Alteromonas pelagimontana</name>
    <dbReference type="NCBI Taxonomy" id="1858656"/>
    <lineage>
        <taxon>Bacteria</taxon>
        <taxon>Pseudomonadati</taxon>
        <taxon>Pseudomonadota</taxon>
        <taxon>Gammaproteobacteria</taxon>
        <taxon>Alteromonadales</taxon>
        <taxon>Alteromonadaceae</taxon>
        <taxon>Alteromonas/Salinimonas group</taxon>
        <taxon>Alteromonas</taxon>
    </lineage>
</organism>